<dbReference type="InterPro" id="IPR052357">
    <property type="entry name" value="Orn_Lys_Arg_decarboxylase-I"/>
</dbReference>
<evidence type="ECO:0008006" key="10">
    <source>
        <dbReference type="Google" id="ProtNLM"/>
    </source>
</evidence>
<dbReference type="EMBL" id="LGYO01000011">
    <property type="protein sequence ID" value="KNZ42580.1"/>
    <property type="molecule type" value="Genomic_DNA"/>
</dbReference>
<dbReference type="Pfam" id="PF03711">
    <property type="entry name" value="OKR_DC_1_C"/>
    <property type="match status" value="1"/>
</dbReference>
<dbReference type="SUPFAM" id="SSF53383">
    <property type="entry name" value="PLP-dependent transferases"/>
    <property type="match status" value="1"/>
</dbReference>
<evidence type="ECO:0000259" key="7">
    <source>
        <dbReference type="Pfam" id="PF03711"/>
    </source>
</evidence>
<name>A0A0L6U458_9FIRM</name>
<sequence>MKKSILKKQLDGLNNQNHSRFHMPGHKGRGEDFNIFNYDITEIPGADNLHDAQGIIAQVQQKLAAIYGSDEAAMLVNGTTTGIHSAILGACCPGDKLIIPTNCHRSVFGALALGRIEGVFITPEFDKLMGFAREITLASVKEAIIRYPDSIGMVLTNPTYYGTTSDVKAIAGFLHRQRKFLIVDEAHGAHLHFNDALPLDAMAAGADISIQSTHKILGSLTQSSLIHFQGSRINRQRVKSFLALLQSSSPSYPLMISVEEAVDSAYEKGSGVFKMIIDAHQNFCDKQGSNVPITLYADDASSTGYDRSKWLFHTQGIAGDQVEELLSKTHGIQCEMSGNNHVLAMTGMGTTAADINALILGIADLNKKIMSDGFSGKATVQDKHRTETVLFKDSIKTEMPLWQALYSNEKESIPLAEAVNRLAGDFIIPYPPGIPVLLPGSRISQKIIDGLNQLIDNSVAVVGIHENRELLLLKEEGARNEA</sequence>
<reference evidence="9" key="1">
    <citation type="submission" date="2015-07" db="EMBL/GenBank/DDBJ databases">
        <title>Draft genome sequence of Acetobacterium bakii DSM 8293, a potential psychrophilic chemical producer through syngas fermentation.</title>
        <authorList>
            <person name="Song Y."/>
            <person name="Hwang S."/>
            <person name="Cho B.-K."/>
        </authorList>
    </citation>
    <scope>NUCLEOTIDE SEQUENCE [LARGE SCALE GENOMIC DNA]</scope>
    <source>
        <strain evidence="9">DSM 8239</strain>
    </source>
</reference>
<proteinExistence type="inferred from homology"/>
<dbReference type="STRING" id="52689.AKG39_05340"/>
<organism evidence="8 9">
    <name type="scientific">Acetobacterium bakii</name>
    <dbReference type="NCBI Taxonomy" id="52689"/>
    <lineage>
        <taxon>Bacteria</taxon>
        <taxon>Bacillati</taxon>
        <taxon>Bacillota</taxon>
        <taxon>Clostridia</taxon>
        <taxon>Eubacteriales</taxon>
        <taxon>Eubacteriaceae</taxon>
        <taxon>Acetobacterium</taxon>
    </lineage>
</organism>
<dbReference type="AlphaFoldDB" id="A0A0L6U458"/>
<dbReference type="PANTHER" id="PTHR43277:SF4">
    <property type="entry name" value="ARGININE DECARBOXYLASE"/>
    <property type="match status" value="1"/>
</dbReference>
<dbReference type="PANTHER" id="PTHR43277">
    <property type="entry name" value="ARGININE DECARBOXYLASE"/>
    <property type="match status" value="1"/>
</dbReference>
<evidence type="ECO:0000259" key="6">
    <source>
        <dbReference type="Pfam" id="PF01276"/>
    </source>
</evidence>
<evidence type="ECO:0000256" key="3">
    <source>
        <dbReference type="ARBA" id="ARBA00022793"/>
    </source>
</evidence>
<dbReference type="InterPro" id="IPR015421">
    <property type="entry name" value="PyrdxlP-dep_Trfase_major"/>
</dbReference>
<gene>
    <name evidence="8" type="ORF">AKG39_05340</name>
</gene>
<evidence type="ECO:0000256" key="5">
    <source>
        <dbReference type="ARBA" id="ARBA00023239"/>
    </source>
</evidence>
<evidence type="ECO:0000313" key="9">
    <source>
        <dbReference type="Proteomes" id="UP000036873"/>
    </source>
</evidence>
<keyword evidence="9" id="KW-1185">Reference proteome</keyword>
<dbReference type="SUPFAM" id="SSF55904">
    <property type="entry name" value="Ornithine decarboxylase C-terminal domain"/>
    <property type="match status" value="1"/>
</dbReference>
<dbReference type="OrthoDB" id="9815233at2"/>
<dbReference type="InterPro" id="IPR000310">
    <property type="entry name" value="Orn/Lys/Arg_deCO2ase_major_dom"/>
</dbReference>
<dbReference type="Gene3D" id="3.90.105.10">
    <property type="entry name" value="Molybdopterin biosynthesis moea protein, domain 2"/>
    <property type="match status" value="1"/>
</dbReference>
<dbReference type="GO" id="GO:0016831">
    <property type="term" value="F:carboxy-lyase activity"/>
    <property type="evidence" value="ECO:0007669"/>
    <property type="project" value="UniProtKB-KW"/>
</dbReference>
<accession>A0A0L6U458</accession>
<evidence type="ECO:0000256" key="2">
    <source>
        <dbReference type="ARBA" id="ARBA00010671"/>
    </source>
</evidence>
<dbReference type="RefSeq" id="WP_050739336.1">
    <property type="nucleotide sequence ID" value="NZ_LGYO01000011.1"/>
</dbReference>
<comment type="caution">
    <text evidence="8">The sequence shown here is derived from an EMBL/GenBank/DDBJ whole genome shotgun (WGS) entry which is preliminary data.</text>
</comment>
<dbReference type="Gene3D" id="3.40.640.10">
    <property type="entry name" value="Type I PLP-dependent aspartate aminotransferase-like (Major domain)"/>
    <property type="match status" value="1"/>
</dbReference>
<dbReference type="Pfam" id="PF01276">
    <property type="entry name" value="OKR_DC_1"/>
    <property type="match status" value="1"/>
</dbReference>
<feature type="domain" description="Orn/Lys/Arg decarboxylases family 1 pyridoxal-P attachment site" evidence="6">
    <location>
        <begin position="14"/>
        <end position="280"/>
    </location>
</feature>
<evidence type="ECO:0000256" key="1">
    <source>
        <dbReference type="ARBA" id="ARBA00001933"/>
    </source>
</evidence>
<dbReference type="Proteomes" id="UP000036873">
    <property type="component" value="Unassembled WGS sequence"/>
</dbReference>
<comment type="cofactor">
    <cofactor evidence="1">
        <name>pyridoxal 5'-phosphate</name>
        <dbReference type="ChEBI" id="CHEBI:597326"/>
    </cofactor>
</comment>
<dbReference type="InterPro" id="IPR036633">
    <property type="entry name" value="Prn/Lys/Arg_de-COase_C_sf"/>
</dbReference>
<keyword evidence="4" id="KW-0663">Pyridoxal phosphate</keyword>
<evidence type="ECO:0000256" key="4">
    <source>
        <dbReference type="ARBA" id="ARBA00022898"/>
    </source>
</evidence>
<comment type="similarity">
    <text evidence="2">Belongs to the Orn/Lys/Arg decarboxylase class-I family.</text>
</comment>
<evidence type="ECO:0000313" key="8">
    <source>
        <dbReference type="EMBL" id="KNZ42580.1"/>
    </source>
</evidence>
<keyword evidence="5" id="KW-0456">Lyase</keyword>
<dbReference type="InterPro" id="IPR008286">
    <property type="entry name" value="Prn/Lys/Arg_de-COase_C"/>
</dbReference>
<protein>
    <recommendedName>
        <fullName evidence="10">Arginine decarboxylase</fullName>
    </recommendedName>
</protein>
<dbReference type="InterPro" id="IPR015424">
    <property type="entry name" value="PyrdxlP-dep_Trfase"/>
</dbReference>
<keyword evidence="3" id="KW-0210">Decarboxylase</keyword>
<feature type="domain" description="Orn/Lys/Arg decarboxylase C-terminal" evidence="7">
    <location>
        <begin position="400"/>
        <end position="453"/>
    </location>
</feature>